<dbReference type="Proteomes" id="UP000827872">
    <property type="component" value="Linkage Group LG06"/>
</dbReference>
<gene>
    <name evidence="1" type="ORF">K3G42_029050</name>
</gene>
<evidence type="ECO:0000313" key="1">
    <source>
        <dbReference type="EMBL" id="KAH8008320.1"/>
    </source>
</evidence>
<proteinExistence type="predicted"/>
<organism evidence="1 2">
    <name type="scientific">Sphaerodactylus townsendi</name>
    <dbReference type="NCBI Taxonomy" id="933632"/>
    <lineage>
        <taxon>Eukaryota</taxon>
        <taxon>Metazoa</taxon>
        <taxon>Chordata</taxon>
        <taxon>Craniata</taxon>
        <taxon>Vertebrata</taxon>
        <taxon>Euteleostomi</taxon>
        <taxon>Lepidosauria</taxon>
        <taxon>Squamata</taxon>
        <taxon>Bifurcata</taxon>
        <taxon>Gekkota</taxon>
        <taxon>Sphaerodactylidae</taxon>
        <taxon>Sphaerodactylus</taxon>
    </lineage>
</organism>
<comment type="caution">
    <text evidence="1">The sequence shown here is derived from an EMBL/GenBank/DDBJ whole genome shotgun (WGS) entry which is preliminary data.</text>
</comment>
<dbReference type="EMBL" id="CM037619">
    <property type="protein sequence ID" value="KAH8008320.1"/>
    <property type="molecule type" value="Genomic_DNA"/>
</dbReference>
<protein>
    <submittedName>
        <fullName evidence="1">Uncharacterized protein</fullName>
    </submittedName>
</protein>
<evidence type="ECO:0000313" key="2">
    <source>
        <dbReference type="Proteomes" id="UP000827872"/>
    </source>
</evidence>
<accession>A0ACB8FSP6</accession>
<sequence length="122" mass="13478">MWRALEPLLPSQEKMTEWIHLVEPVSGTLQVNPAALSFLKTLAGPLQVVAIFGPKGTGKSFLLDQLAGQDEGFPRSPGIWLQCLPHPTKPDDTLVLLDTESLPEQMEQLSECAVVEKKDQLF</sequence>
<keyword evidence="2" id="KW-1185">Reference proteome</keyword>
<name>A0ACB8FSP6_9SAUR</name>
<reference evidence="1" key="1">
    <citation type="submission" date="2021-08" db="EMBL/GenBank/DDBJ databases">
        <title>The first chromosome-level gecko genome reveals the dynamic sex chromosomes of Neotropical dwarf geckos (Sphaerodactylidae: Sphaerodactylus).</title>
        <authorList>
            <person name="Pinto B.J."/>
            <person name="Keating S.E."/>
            <person name="Gamble T."/>
        </authorList>
    </citation>
    <scope>NUCLEOTIDE SEQUENCE</scope>
    <source>
        <strain evidence="1">TG3544</strain>
    </source>
</reference>